<comment type="caution">
    <text evidence="2">The sequence shown here is derived from an EMBL/GenBank/DDBJ whole genome shotgun (WGS) entry which is preliminary data.</text>
</comment>
<sequence length="203" mass="22519">MKKYFTRLLLLVSAVAALPACRETSRIPEPAYESIPQIIPEINPAKSFFNYSKSKNSIKTTTDSSYTRPVFEFVVNPSQGYTEIQTVEVYKSFRRNNILGPRIKVTDLSSFPATVTINSQDAIKDLYATSPAPNNLNPTPILATSATARNNMFNGEAVVFTFEYIMKDGRRIILTPLSTTVGFVNAPIGTFVNTPYAAVAEFR</sequence>
<evidence type="ECO:0008006" key="4">
    <source>
        <dbReference type="Google" id="ProtNLM"/>
    </source>
</evidence>
<feature type="chain" id="PRO_5045638496" description="DUF4738 domain-containing protein" evidence="1">
    <location>
        <begin position="23"/>
        <end position="203"/>
    </location>
</feature>
<evidence type="ECO:0000256" key="1">
    <source>
        <dbReference type="SAM" id="SignalP"/>
    </source>
</evidence>
<accession>A0ABS0HZ83</accession>
<dbReference type="Proteomes" id="UP000618931">
    <property type="component" value="Unassembled WGS sequence"/>
</dbReference>
<proteinExistence type="predicted"/>
<organism evidence="2 3">
    <name type="scientific">Hymenobacter ruricola</name>
    <dbReference type="NCBI Taxonomy" id="2791023"/>
    <lineage>
        <taxon>Bacteria</taxon>
        <taxon>Pseudomonadati</taxon>
        <taxon>Bacteroidota</taxon>
        <taxon>Cytophagia</taxon>
        <taxon>Cytophagales</taxon>
        <taxon>Hymenobacteraceae</taxon>
        <taxon>Hymenobacter</taxon>
    </lineage>
</organism>
<feature type="signal peptide" evidence="1">
    <location>
        <begin position="1"/>
        <end position="22"/>
    </location>
</feature>
<keyword evidence="1" id="KW-0732">Signal</keyword>
<keyword evidence="3" id="KW-1185">Reference proteome</keyword>
<evidence type="ECO:0000313" key="2">
    <source>
        <dbReference type="EMBL" id="MBF9220001.1"/>
    </source>
</evidence>
<dbReference type="EMBL" id="JADQDM010000001">
    <property type="protein sequence ID" value="MBF9220001.1"/>
    <property type="molecule type" value="Genomic_DNA"/>
</dbReference>
<dbReference type="RefSeq" id="WP_196291453.1">
    <property type="nucleotide sequence ID" value="NZ_JADQDM010000001.1"/>
</dbReference>
<evidence type="ECO:0000313" key="3">
    <source>
        <dbReference type="Proteomes" id="UP000618931"/>
    </source>
</evidence>
<reference evidence="2 3" key="1">
    <citation type="submission" date="2020-11" db="EMBL/GenBank/DDBJ databases">
        <authorList>
            <person name="Kim M.K."/>
        </authorList>
    </citation>
    <scope>NUCLEOTIDE SEQUENCE [LARGE SCALE GENOMIC DNA]</scope>
    <source>
        <strain evidence="2 3">BT662</strain>
    </source>
</reference>
<name>A0ABS0HZ83_9BACT</name>
<protein>
    <recommendedName>
        <fullName evidence="4">DUF4738 domain-containing protein</fullName>
    </recommendedName>
</protein>
<gene>
    <name evidence="2" type="ORF">I2H31_02690</name>
</gene>